<keyword evidence="4" id="KW-0807">Transducer</keyword>
<protein>
    <submittedName>
        <fullName evidence="9">HAMP domain-containing protein</fullName>
    </submittedName>
</protein>
<evidence type="ECO:0000259" key="8">
    <source>
        <dbReference type="PROSITE" id="PS50885"/>
    </source>
</evidence>
<dbReference type="GO" id="GO:0004888">
    <property type="term" value="F:transmembrane signaling receptor activity"/>
    <property type="evidence" value="ECO:0007669"/>
    <property type="project" value="TreeGrafter"/>
</dbReference>
<keyword evidence="6" id="KW-0472">Membrane</keyword>
<dbReference type="SMART" id="SM00304">
    <property type="entry name" value="HAMP"/>
    <property type="match status" value="1"/>
</dbReference>
<dbReference type="InterPro" id="IPR051310">
    <property type="entry name" value="MCP_chemotaxis"/>
</dbReference>
<dbReference type="SUPFAM" id="SSF58104">
    <property type="entry name" value="Methyl-accepting chemotaxis protein (MCP) signaling domain"/>
    <property type="match status" value="1"/>
</dbReference>
<dbReference type="InterPro" id="IPR003660">
    <property type="entry name" value="HAMP_dom"/>
</dbReference>
<feature type="region of interest" description="Disordered" evidence="5">
    <location>
        <begin position="631"/>
        <end position="653"/>
    </location>
</feature>
<feature type="domain" description="Methyl-accepting transducer" evidence="7">
    <location>
        <begin position="364"/>
        <end position="593"/>
    </location>
</feature>
<evidence type="ECO:0000313" key="10">
    <source>
        <dbReference type="Proteomes" id="UP000583752"/>
    </source>
</evidence>
<accession>A0A848HR34</accession>
<evidence type="ECO:0000256" key="4">
    <source>
        <dbReference type="PROSITE-ProRule" id="PRU00284"/>
    </source>
</evidence>
<feature type="domain" description="HAMP" evidence="8">
    <location>
        <begin position="305"/>
        <end position="359"/>
    </location>
</feature>
<evidence type="ECO:0000256" key="3">
    <source>
        <dbReference type="ARBA" id="ARBA00029447"/>
    </source>
</evidence>
<organism evidence="9 10">
    <name type="scientific">Massilia polaris</name>
    <dbReference type="NCBI Taxonomy" id="2728846"/>
    <lineage>
        <taxon>Bacteria</taxon>
        <taxon>Pseudomonadati</taxon>
        <taxon>Pseudomonadota</taxon>
        <taxon>Betaproteobacteria</taxon>
        <taxon>Burkholderiales</taxon>
        <taxon>Oxalobacteraceae</taxon>
        <taxon>Telluria group</taxon>
        <taxon>Massilia</taxon>
    </lineage>
</organism>
<dbReference type="SMART" id="SM00283">
    <property type="entry name" value="MA"/>
    <property type="match status" value="1"/>
</dbReference>
<dbReference type="PANTHER" id="PTHR43531">
    <property type="entry name" value="PROTEIN ICFG"/>
    <property type="match status" value="1"/>
</dbReference>
<keyword evidence="6" id="KW-1133">Transmembrane helix</keyword>
<dbReference type="PANTHER" id="PTHR43531:SF14">
    <property type="entry name" value="METHYL-ACCEPTING CHEMOTAXIS PROTEIN I-RELATED"/>
    <property type="match status" value="1"/>
</dbReference>
<dbReference type="Pfam" id="PF00672">
    <property type="entry name" value="HAMP"/>
    <property type="match status" value="1"/>
</dbReference>
<dbReference type="Gene3D" id="1.10.287.950">
    <property type="entry name" value="Methyl-accepting chemotaxis protein"/>
    <property type="match status" value="1"/>
</dbReference>
<comment type="caution">
    <text evidence="9">The sequence shown here is derived from an EMBL/GenBank/DDBJ whole genome shotgun (WGS) entry which is preliminary data.</text>
</comment>
<dbReference type="CDD" id="cd06225">
    <property type="entry name" value="HAMP"/>
    <property type="match status" value="1"/>
</dbReference>
<evidence type="ECO:0000313" key="9">
    <source>
        <dbReference type="EMBL" id="NML61753.1"/>
    </source>
</evidence>
<evidence type="ECO:0000256" key="6">
    <source>
        <dbReference type="SAM" id="Phobius"/>
    </source>
</evidence>
<dbReference type="Pfam" id="PF00015">
    <property type="entry name" value="MCPsignal"/>
    <property type="match status" value="1"/>
</dbReference>
<evidence type="ECO:0000256" key="1">
    <source>
        <dbReference type="ARBA" id="ARBA00004370"/>
    </source>
</evidence>
<dbReference type="GO" id="GO:0005886">
    <property type="term" value="C:plasma membrane"/>
    <property type="evidence" value="ECO:0007669"/>
    <property type="project" value="TreeGrafter"/>
</dbReference>
<dbReference type="AlphaFoldDB" id="A0A848HR34"/>
<gene>
    <name evidence="9" type="ORF">HHL21_11815</name>
</gene>
<evidence type="ECO:0000256" key="5">
    <source>
        <dbReference type="SAM" id="MobiDB-lite"/>
    </source>
</evidence>
<name>A0A848HR34_9BURK</name>
<evidence type="ECO:0000256" key="2">
    <source>
        <dbReference type="ARBA" id="ARBA00022481"/>
    </source>
</evidence>
<keyword evidence="2" id="KW-0488">Methylation</keyword>
<reference evidence="9 10" key="1">
    <citation type="submission" date="2020-04" db="EMBL/GenBank/DDBJ databases">
        <title>Massilia sp. RP-1-19 isolated from soil.</title>
        <authorList>
            <person name="Dahal R.H."/>
        </authorList>
    </citation>
    <scope>NUCLEOTIDE SEQUENCE [LARGE SCALE GENOMIC DNA]</scope>
    <source>
        <strain evidence="9 10">RP-1-19</strain>
    </source>
</reference>
<comment type="similarity">
    <text evidence="3">Belongs to the methyl-accepting chemotaxis (MCP) protein family.</text>
</comment>
<dbReference type="InterPro" id="IPR004089">
    <property type="entry name" value="MCPsignal_dom"/>
</dbReference>
<evidence type="ECO:0000259" key="7">
    <source>
        <dbReference type="PROSITE" id="PS50111"/>
    </source>
</evidence>
<keyword evidence="6" id="KW-0812">Transmembrane</keyword>
<dbReference type="RefSeq" id="WP_169466470.1">
    <property type="nucleotide sequence ID" value="NZ_JABBGG010000006.1"/>
</dbReference>
<keyword evidence="10" id="KW-1185">Reference proteome</keyword>
<dbReference type="Proteomes" id="UP000583752">
    <property type="component" value="Unassembled WGS sequence"/>
</dbReference>
<dbReference type="GO" id="GO:0006935">
    <property type="term" value="P:chemotaxis"/>
    <property type="evidence" value="ECO:0007669"/>
    <property type="project" value="TreeGrafter"/>
</dbReference>
<dbReference type="CDD" id="cd12912">
    <property type="entry name" value="PDC2_MCP_like"/>
    <property type="match status" value="1"/>
</dbReference>
<dbReference type="PROSITE" id="PS50885">
    <property type="entry name" value="HAMP"/>
    <property type="match status" value="1"/>
</dbReference>
<dbReference type="Gene3D" id="3.30.450.20">
    <property type="entry name" value="PAS domain"/>
    <property type="match status" value="1"/>
</dbReference>
<dbReference type="CDD" id="cd11386">
    <property type="entry name" value="MCP_signal"/>
    <property type="match status" value="1"/>
</dbReference>
<dbReference type="PROSITE" id="PS50111">
    <property type="entry name" value="CHEMOTAXIS_TRANSDUC_2"/>
    <property type="match status" value="1"/>
</dbReference>
<dbReference type="GO" id="GO:0007165">
    <property type="term" value="P:signal transduction"/>
    <property type="evidence" value="ECO:0007669"/>
    <property type="project" value="UniProtKB-KW"/>
</dbReference>
<comment type="subcellular location">
    <subcellularLocation>
        <location evidence="1">Membrane</location>
    </subcellularLocation>
</comment>
<feature type="transmembrane region" description="Helical" evidence="6">
    <location>
        <begin position="283"/>
        <end position="303"/>
    </location>
</feature>
<proteinExistence type="inferred from homology"/>
<dbReference type="FunFam" id="1.10.287.950:FF:000001">
    <property type="entry name" value="Methyl-accepting chemotaxis sensory transducer"/>
    <property type="match status" value="1"/>
</dbReference>
<sequence>MASMAACMLLFVIISAVLSVTLTAGGLRERAVQQELPAVVGEIRNDVRREIAVPLAMSLGLANNTMLYQWEVDGLADEGVAAWQAYSQQLKKTSNASLVFWASDRTNKFLTEKGFDRMLDKTTSQDDWLPRFLAGGKPFELNLDHDVSMNKTMLFINARVDAGGGKLAVAGMGLSVEQMANTVRNYKVGKSGYVYMVRPDGNVVIHRDPKVADGKHLLKDMPGFSQEVSGKLLNNAQFTHVTVDGAGGKLIVVSSFVPELNLYLIAEVPEAEILGGLARSATIAALVAGVIGGGIGLFIIFLVSRAITAPVARAAAMLNEIADGNGDLTRRMAVETRDEVGALAEGFNRFVSSLNRTMTNVRTSTNAIADASSEIAAGNMNLSARTESQASSLEETAATMEELTSTVKQNAENARQANQLVLAASGQAEKGGAVVGEVVQTMGSITDSSRRIADIISVIDGIAFQTNILALNAAVEAARAGEQGRGFAVVATEVRNLAQRSAAAAKEIKELINDSVGKVEAGSRLVDAAGATMHAIVTSVKQVADLMGEIASASNEQSHGISQVNQSIVEMDNVTQQNAALVEEAAAAAGALQQESARLADVVAIFTLEETQAAVRAPVAVAAPVRPAIASPAAQRKAKPAPREQATENWEEC</sequence>
<dbReference type="EMBL" id="JABBGG010000006">
    <property type="protein sequence ID" value="NML61753.1"/>
    <property type="molecule type" value="Genomic_DNA"/>
</dbReference>